<dbReference type="AlphaFoldDB" id="A0A6N6MGN3"/>
<evidence type="ECO:0000256" key="4">
    <source>
        <dbReference type="SAM" id="SignalP"/>
    </source>
</evidence>
<dbReference type="Gene3D" id="2.40.170.20">
    <property type="entry name" value="TonB-dependent receptor, beta-barrel domain"/>
    <property type="match status" value="1"/>
</dbReference>
<evidence type="ECO:0000256" key="3">
    <source>
        <dbReference type="ARBA" id="ARBA00023237"/>
    </source>
</evidence>
<dbReference type="EMBL" id="WAAT01000050">
    <property type="protein sequence ID" value="KAB1067294.1"/>
    <property type="molecule type" value="Genomic_DNA"/>
</dbReference>
<dbReference type="InterPro" id="IPR036942">
    <property type="entry name" value="Beta-barrel_TonB_sf"/>
</dbReference>
<keyword evidence="2" id="KW-0472">Membrane</keyword>
<protein>
    <recommendedName>
        <fullName evidence="7">TonB-dependent receptor</fullName>
    </recommendedName>
</protein>
<dbReference type="Pfam" id="PF13715">
    <property type="entry name" value="CarbopepD_reg_2"/>
    <property type="match status" value="1"/>
</dbReference>
<feature type="chain" id="PRO_5026791952" description="TonB-dependent receptor" evidence="4">
    <location>
        <begin position="20"/>
        <end position="1039"/>
    </location>
</feature>
<evidence type="ECO:0000256" key="1">
    <source>
        <dbReference type="ARBA" id="ARBA00004442"/>
    </source>
</evidence>
<dbReference type="SUPFAM" id="SSF49452">
    <property type="entry name" value="Starch-binding domain-like"/>
    <property type="match status" value="1"/>
</dbReference>
<keyword evidence="4" id="KW-0732">Signal</keyword>
<comment type="subcellular location">
    <subcellularLocation>
        <location evidence="1">Cell outer membrane</location>
    </subcellularLocation>
</comment>
<proteinExistence type="predicted"/>
<dbReference type="SUPFAM" id="SSF56935">
    <property type="entry name" value="Porins"/>
    <property type="match status" value="1"/>
</dbReference>
<evidence type="ECO:0000256" key="2">
    <source>
        <dbReference type="ARBA" id="ARBA00023136"/>
    </source>
</evidence>
<keyword evidence="6" id="KW-1185">Reference proteome</keyword>
<dbReference type="Pfam" id="PF13620">
    <property type="entry name" value="CarboxypepD_reg"/>
    <property type="match status" value="1"/>
</dbReference>
<accession>A0A6N6MGN3</accession>
<evidence type="ECO:0008006" key="7">
    <source>
        <dbReference type="Google" id="ProtNLM"/>
    </source>
</evidence>
<dbReference type="RefSeq" id="WP_150940445.1">
    <property type="nucleotide sequence ID" value="NZ_WAAT01000050.1"/>
</dbReference>
<gene>
    <name evidence="5" type="ORF">F6U93_12845</name>
</gene>
<dbReference type="GO" id="GO:0030246">
    <property type="term" value="F:carbohydrate binding"/>
    <property type="evidence" value="ECO:0007669"/>
    <property type="project" value="InterPro"/>
</dbReference>
<comment type="caution">
    <text evidence="5">The sequence shown here is derived from an EMBL/GenBank/DDBJ whole genome shotgun (WGS) entry which is preliminary data.</text>
</comment>
<dbReference type="InterPro" id="IPR013784">
    <property type="entry name" value="Carb-bd-like_fold"/>
</dbReference>
<dbReference type="Gene3D" id="2.60.40.1120">
    <property type="entry name" value="Carboxypeptidase-like, regulatory domain"/>
    <property type="match status" value="2"/>
</dbReference>
<sequence length="1039" mass="117112">MTRILYTLLFMSLCSSVWSQEASIQGNIINHNTKEPVAGARILIKDSEIAQQSNEAGEFLIEHHIPLGKITVFIEMKGYSSRKFDVDILEGKRATIKNIILYPRKSPDSTEAELQLHGTSLTGIVTHKQKKTAIAGARVNIVDAYMTTLTDDTGRFVFNNNVPEGPIVLKVSKDNYSTKTYNVFISPGKIANIDGITLGNDLYDIENQQINTYAEDQLYTDHETLTNNSAFYQGSNNTFLNTAAYQFSPAFFKARGQDAIEGDVMINGVRYNSPLNGEADWNAIGGLDDVFQDSDLSYGLTASKYSLGGHLGSLNMNTRASSQREGGKITYLSSNRRYAHGLQATYATGVSPKGFSLAVSASKRTAFTEGYFDGTPYDSNSFYISAETRINSSSILNFTGFFNNTNRAERAANTNEVFNLKDHKYNSYWGDIKDDIKNSKEQNSYQPFLMLNYYLNLGARVKLQTNLAYNFGSSSRSRIDYHGASIDGSNQIIPSTAENPNPSYYTKLPSYFLADANNPDYEGAVLAQESFQQNGQIDWRDLMQYNFNSGFKTATYTLYDHVVDHSNFRANIIADIYLNKKLSLNAAFRYSNNTTHHYAQMNSTLAGAAYLDVNTADGTGDAVQSDLLHPNRFVQDGDTFRYNYDLKHTAYNGFVQVQFHKNNLDAFLGADITHASNHRVGYYQNGHSPYLSYGTGRNYTFLDYNFKGGLDLQINPKHKFGVRAFYGKNAPVLNHMFLNAKESDNPVDFQGISTISELNQSPELIAINSVKSFSAELKYNYESTLFKAEITGYYNTHTDGMSNRPFVSNQINNYSASTIQEVLSNIDKRYMGLEFGASYQVLKSIRLKTAVAMGDFRYTDNPELAYVISESEVLSLGEVHLKDYRVSNTPSQAFALGFEYRDEDDWWFEATGNFFANHYIDINPYFRTRDFTLDSNGDLFSNYNPKNAAILLKQDRLENYFSLNLFGGKYWRIKTNHIGFKAGINNALGQNHDIASFETPGQLKYDSLLEDAKRQHPIYGNRYWKGYGATSFVNIYYRF</sequence>
<reference evidence="5 6" key="1">
    <citation type="submission" date="2019-09" db="EMBL/GenBank/DDBJ databases">
        <authorList>
            <person name="Cao W.R."/>
        </authorList>
    </citation>
    <scope>NUCLEOTIDE SEQUENCE [LARGE SCALE GENOMIC DNA]</scope>
    <source>
        <strain evidence="5 6">B1N29</strain>
    </source>
</reference>
<evidence type="ECO:0000313" key="6">
    <source>
        <dbReference type="Proteomes" id="UP000441333"/>
    </source>
</evidence>
<dbReference type="GO" id="GO:0009279">
    <property type="term" value="C:cell outer membrane"/>
    <property type="evidence" value="ECO:0007669"/>
    <property type="project" value="UniProtKB-SubCell"/>
</dbReference>
<dbReference type="Proteomes" id="UP000441333">
    <property type="component" value="Unassembled WGS sequence"/>
</dbReference>
<feature type="signal peptide" evidence="4">
    <location>
        <begin position="1"/>
        <end position="19"/>
    </location>
</feature>
<dbReference type="InterPro" id="IPR008969">
    <property type="entry name" value="CarboxyPept-like_regulatory"/>
</dbReference>
<dbReference type="SUPFAM" id="SSF49464">
    <property type="entry name" value="Carboxypeptidase regulatory domain-like"/>
    <property type="match status" value="1"/>
</dbReference>
<name>A0A6N6MGN3_9FLAO</name>
<organism evidence="5 6">
    <name type="scientific">Pseudotamlana haliotis</name>
    <dbReference type="NCBI Taxonomy" id="2614804"/>
    <lineage>
        <taxon>Bacteria</taxon>
        <taxon>Pseudomonadati</taxon>
        <taxon>Bacteroidota</taxon>
        <taxon>Flavobacteriia</taxon>
        <taxon>Flavobacteriales</taxon>
        <taxon>Flavobacteriaceae</taxon>
        <taxon>Pseudotamlana</taxon>
    </lineage>
</organism>
<keyword evidence="3" id="KW-0998">Cell outer membrane</keyword>
<evidence type="ECO:0000313" key="5">
    <source>
        <dbReference type="EMBL" id="KAB1067294.1"/>
    </source>
</evidence>